<keyword evidence="4" id="KW-1185">Reference proteome</keyword>
<protein>
    <submittedName>
        <fullName evidence="2">RelE toxin of RelEB toxin-antitoxin system</fullName>
    </submittedName>
    <submittedName>
        <fullName evidence="1">Uncharacterized protein conserved in bacteria</fullName>
    </submittedName>
</protein>
<dbReference type="Proteomes" id="UP000294683">
    <property type="component" value="Unassembled WGS sequence"/>
</dbReference>
<sequence>MKAVFIELPPFERYRKALMTDDEYFVLQNELLANPEKGDLIQGSGGVRKIRISDEKRNKGKRGGARVIYYWLSRQCHFLMITAYSKKQKDDLAPEEIKAISQLIKHIKEE</sequence>
<accession>A0A379AVU7</accession>
<name>A0A379AVU7_AVIGA</name>
<evidence type="ECO:0000313" key="1">
    <source>
        <dbReference type="EMBL" id="SUB26447.1"/>
    </source>
</evidence>
<reference evidence="1 3" key="1">
    <citation type="submission" date="2018-06" db="EMBL/GenBank/DDBJ databases">
        <authorList>
            <consortium name="Pathogen Informatics"/>
            <person name="Doyle S."/>
        </authorList>
    </citation>
    <scope>NUCLEOTIDE SEQUENCE [LARGE SCALE GENOMIC DNA]</scope>
    <source>
        <strain evidence="1 3">NCTC11188</strain>
    </source>
</reference>
<dbReference type="EMBL" id="UGSQ01000003">
    <property type="protein sequence ID" value="SUB26447.1"/>
    <property type="molecule type" value="Genomic_DNA"/>
</dbReference>
<dbReference type="InterPro" id="IPR009387">
    <property type="entry name" value="HigB-2"/>
</dbReference>
<dbReference type="Pfam" id="PF06296">
    <property type="entry name" value="RelE"/>
    <property type="match status" value="1"/>
</dbReference>
<proteinExistence type="predicted"/>
<reference evidence="2 4" key="2">
    <citation type="submission" date="2019-03" db="EMBL/GenBank/DDBJ databases">
        <title>Genomic Encyclopedia of Type Strains, Phase IV (KMG-IV): sequencing the most valuable type-strain genomes for metagenomic binning, comparative biology and taxonomic classification.</title>
        <authorList>
            <person name="Goeker M."/>
        </authorList>
    </citation>
    <scope>NUCLEOTIDE SEQUENCE [LARGE SCALE GENOMIC DNA]</scope>
    <source>
        <strain evidence="2 4">DSM 17481</strain>
    </source>
</reference>
<evidence type="ECO:0000313" key="3">
    <source>
        <dbReference type="Proteomes" id="UP000255113"/>
    </source>
</evidence>
<dbReference type="Proteomes" id="UP000255113">
    <property type="component" value="Unassembled WGS sequence"/>
</dbReference>
<dbReference type="EMBL" id="SNXJ01000004">
    <property type="protein sequence ID" value="TDP28770.1"/>
    <property type="molecule type" value="Genomic_DNA"/>
</dbReference>
<dbReference type="AlphaFoldDB" id="A0A379AVU7"/>
<evidence type="ECO:0000313" key="4">
    <source>
        <dbReference type="Proteomes" id="UP000294683"/>
    </source>
</evidence>
<evidence type="ECO:0000313" key="2">
    <source>
        <dbReference type="EMBL" id="TDP28770.1"/>
    </source>
</evidence>
<organism evidence="1 3">
    <name type="scientific">Avibacterium gallinarum</name>
    <name type="common">Pasteurella gallinarum</name>
    <dbReference type="NCBI Taxonomy" id="755"/>
    <lineage>
        <taxon>Bacteria</taxon>
        <taxon>Pseudomonadati</taxon>
        <taxon>Pseudomonadota</taxon>
        <taxon>Gammaproteobacteria</taxon>
        <taxon>Pasteurellales</taxon>
        <taxon>Pasteurellaceae</taxon>
        <taxon>Avibacterium</taxon>
    </lineage>
</organism>
<dbReference type="PIRSF" id="PIRSF039032">
    <property type="entry name" value="HigB-2"/>
    <property type="match status" value="1"/>
</dbReference>
<dbReference type="RefSeq" id="WP_103852917.1">
    <property type="nucleotide sequence ID" value="NZ_JBMMGB010000002.1"/>
</dbReference>
<gene>
    <name evidence="2" type="ORF">EV689_10431</name>
    <name evidence="1" type="ORF">NCTC11188_00799</name>
</gene>